<reference evidence="1 2" key="1">
    <citation type="submission" date="2019-07" db="EMBL/GenBank/DDBJ databases">
        <title>Complete Genome Sequence of Leptotrichia goodfellowii Strain JCM 16774.</title>
        <authorList>
            <person name="Watanabe S."/>
            <person name="Cui L."/>
        </authorList>
    </citation>
    <scope>NUCLEOTIDE SEQUENCE [LARGE SCALE GENOMIC DNA]</scope>
    <source>
        <strain evidence="1 2">JCM16774</strain>
    </source>
</reference>
<dbReference type="OrthoDB" id="6003696at2"/>
<protein>
    <submittedName>
        <fullName evidence="1">DJ-1/PfpI family protein</fullName>
    </submittedName>
</protein>
<proteinExistence type="predicted"/>
<sequence length="199" mass="22504">MDKFADWEVVFLSTTLNNKRVARDYIVKYASTDKEIKTSMGNLKVLPDMTIDEISDDIKGIVLIGADGSWRNLNNEMNDKIMNLVQRFKKNGKVVGAICDAVYYLAVNGLLNDCKHTANSLEEIENNKNYKNRENYIQTDEITAVTDGKTVTASGTAPFGFAVNVLKVLEDISEKNINFLKDMYTEGFTKAFEKYNEIK</sequence>
<dbReference type="Proteomes" id="UP000321606">
    <property type="component" value="Chromosome"/>
</dbReference>
<dbReference type="AlphaFoldDB" id="A0A510J914"/>
<dbReference type="Pfam" id="PF01965">
    <property type="entry name" value="DJ-1_PfpI"/>
    <property type="match status" value="1"/>
</dbReference>
<dbReference type="Gene3D" id="3.40.50.880">
    <property type="match status" value="1"/>
</dbReference>
<dbReference type="PANTHER" id="PTHR48094:SF19">
    <property type="entry name" value="DJ-1_PFPI DOMAIN-CONTAINING PROTEIN"/>
    <property type="match status" value="1"/>
</dbReference>
<dbReference type="SUPFAM" id="SSF52317">
    <property type="entry name" value="Class I glutamine amidotransferase-like"/>
    <property type="match status" value="1"/>
</dbReference>
<dbReference type="InterPro" id="IPR002818">
    <property type="entry name" value="DJ-1/PfpI"/>
</dbReference>
<dbReference type="EMBL" id="AP019822">
    <property type="protein sequence ID" value="BBM35802.1"/>
    <property type="molecule type" value="Genomic_DNA"/>
</dbReference>
<dbReference type="PANTHER" id="PTHR48094">
    <property type="entry name" value="PROTEIN/NUCLEIC ACID DEGLYCASE DJ-1-RELATED"/>
    <property type="match status" value="1"/>
</dbReference>
<organism evidence="1 2">
    <name type="scientific">Pseudoleptotrichia goodfellowii</name>
    <dbReference type="NCBI Taxonomy" id="157692"/>
    <lineage>
        <taxon>Bacteria</taxon>
        <taxon>Fusobacteriati</taxon>
        <taxon>Fusobacteriota</taxon>
        <taxon>Fusobacteriia</taxon>
        <taxon>Fusobacteriales</taxon>
        <taxon>Leptotrichiaceae</taxon>
        <taxon>Pseudoleptotrichia</taxon>
    </lineage>
</organism>
<dbReference type="STRING" id="714315.GCA_000516535_00730"/>
<dbReference type="GO" id="GO:0005737">
    <property type="term" value="C:cytoplasm"/>
    <property type="evidence" value="ECO:0007669"/>
    <property type="project" value="TreeGrafter"/>
</dbReference>
<gene>
    <name evidence="1" type="ORF">JCM16774_0732</name>
</gene>
<evidence type="ECO:0000313" key="1">
    <source>
        <dbReference type="EMBL" id="BBM35802.1"/>
    </source>
</evidence>
<dbReference type="InterPro" id="IPR029062">
    <property type="entry name" value="Class_I_gatase-like"/>
</dbReference>
<evidence type="ECO:0000313" key="2">
    <source>
        <dbReference type="Proteomes" id="UP000321606"/>
    </source>
</evidence>
<dbReference type="InterPro" id="IPR050325">
    <property type="entry name" value="Prot/Nucl_acid_deglycase"/>
</dbReference>
<dbReference type="KEGG" id="lgo:JCM16774_0732"/>
<name>A0A510J914_9FUSO</name>
<accession>A0A510J914</accession>